<protein>
    <submittedName>
        <fullName evidence="1">Uncharacterized protein</fullName>
    </submittedName>
</protein>
<reference evidence="2" key="1">
    <citation type="journal article" date="2022" name="Mol. Ecol. Resour.">
        <title>The genomes of chicory, endive, great burdock and yacon provide insights into Asteraceae palaeo-polyploidization history and plant inulin production.</title>
        <authorList>
            <person name="Fan W."/>
            <person name="Wang S."/>
            <person name="Wang H."/>
            <person name="Wang A."/>
            <person name="Jiang F."/>
            <person name="Liu H."/>
            <person name="Zhao H."/>
            <person name="Xu D."/>
            <person name="Zhang Y."/>
        </authorList>
    </citation>
    <scope>NUCLEOTIDE SEQUENCE [LARGE SCALE GENOMIC DNA]</scope>
    <source>
        <strain evidence="2">cv. Yunnan</strain>
    </source>
</reference>
<dbReference type="EMBL" id="CM042026">
    <property type="protein sequence ID" value="KAI3804579.1"/>
    <property type="molecule type" value="Genomic_DNA"/>
</dbReference>
<proteinExistence type="predicted"/>
<dbReference type="Proteomes" id="UP001056120">
    <property type="component" value="Linkage Group LG09"/>
</dbReference>
<sequence length="335" mass="37161">MDSGSQAAGDGVGGRSGGKIVKRRQIAARKTPYDRPTSPLQPENPNWLNVLVSPARFVAGGAEGGIEDDYECDENLHDGGAELHQNKGSLSRKSEILYLVEQLLTLERFSREECDRVIEIINLRVVDYTMRDGVDAGPNNPDISNRVIMEARKMITENPVGSSLKSDFDNSIHGSKSLTTPNRDYHSGGSWNIQNEMQWLHSKAIALMKPNQPLSLEAPKPRNKTVNMDSKDTGTTQDHVPTEALSPLPIIEEKYQIAEKKDKKDDKTRDDVNRVEGNLDMITEYAEVGDVINASQGSSNTNDPTSTYETDGPTVKRAATRTRKYNNRRGRPRGK</sequence>
<evidence type="ECO:0000313" key="2">
    <source>
        <dbReference type="Proteomes" id="UP001056120"/>
    </source>
</evidence>
<comment type="caution">
    <text evidence="1">The sequence shown here is derived from an EMBL/GenBank/DDBJ whole genome shotgun (WGS) entry which is preliminary data.</text>
</comment>
<evidence type="ECO:0000313" key="1">
    <source>
        <dbReference type="EMBL" id="KAI3804579.1"/>
    </source>
</evidence>
<organism evidence="1 2">
    <name type="scientific">Smallanthus sonchifolius</name>
    <dbReference type="NCBI Taxonomy" id="185202"/>
    <lineage>
        <taxon>Eukaryota</taxon>
        <taxon>Viridiplantae</taxon>
        <taxon>Streptophyta</taxon>
        <taxon>Embryophyta</taxon>
        <taxon>Tracheophyta</taxon>
        <taxon>Spermatophyta</taxon>
        <taxon>Magnoliopsida</taxon>
        <taxon>eudicotyledons</taxon>
        <taxon>Gunneridae</taxon>
        <taxon>Pentapetalae</taxon>
        <taxon>asterids</taxon>
        <taxon>campanulids</taxon>
        <taxon>Asterales</taxon>
        <taxon>Asteraceae</taxon>
        <taxon>Asteroideae</taxon>
        <taxon>Heliantheae alliance</taxon>
        <taxon>Millerieae</taxon>
        <taxon>Smallanthus</taxon>
    </lineage>
</organism>
<gene>
    <name evidence="1" type="ORF">L1987_26232</name>
</gene>
<reference evidence="1 2" key="2">
    <citation type="journal article" date="2022" name="Mol. Ecol. Resour.">
        <title>The genomes of chicory, endive, great burdock and yacon provide insights into Asteraceae paleo-polyploidization history and plant inulin production.</title>
        <authorList>
            <person name="Fan W."/>
            <person name="Wang S."/>
            <person name="Wang H."/>
            <person name="Wang A."/>
            <person name="Jiang F."/>
            <person name="Liu H."/>
            <person name="Zhao H."/>
            <person name="Xu D."/>
            <person name="Zhang Y."/>
        </authorList>
    </citation>
    <scope>NUCLEOTIDE SEQUENCE [LARGE SCALE GENOMIC DNA]</scope>
    <source>
        <strain evidence="2">cv. Yunnan</strain>
        <tissue evidence="1">Leaves</tissue>
    </source>
</reference>
<keyword evidence="2" id="KW-1185">Reference proteome</keyword>
<name>A0ACB9I8L7_9ASTR</name>
<accession>A0ACB9I8L7</accession>